<dbReference type="EMBL" id="UINC01000928">
    <property type="protein sequence ID" value="SUZ63944.1"/>
    <property type="molecule type" value="Genomic_DNA"/>
</dbReference>
<sequence length="52" mass="5049">MRKLLAIALSVCVVGCTADRAATGIEEPAGKLIGNAAPVPLTTAAVGAVPSC</sequence>
<name>A0A381PBE8_9ZZZZ</name>
<dbReference type="AlphaFoldDB" id="A0A381PBE8"/>
<reference evidence="1" key="1">
    <citation type="submission" date="2018-05" db="EMBL/GenBank/DDBJ databases">
        <authorList>
            <person name="Lanie J.A."/>
            <person name="Ng W.-L."/>
            <person name="Kazmierczak K.M."/>
            <person name="Andrzejewski T.M."/>
            <person name="Davidsen T.M."/>
            <person name="Wayne K.J."/>
            <person name="Tettelin H."/>
            <person name="Glass J.I."/>
            <person name="Rusch D."/>
            <person name="Podicherti R."/>
            <person name="Tsui H.-C.T."/>
            <person name="Winkler M.E."/>
        </authorList>
    </citation>
    <scope>NUCLEOTIDE SEQUENCE</scope>
</reference>
<evidence type="ECO:0000313" key="1">
    <source>
        <dbReference type="EMBL" id="SUZ63944.1"/>
    </source>
</evidence>
<protein>
    <submittedName>
        <fullName evidence="1">Uncharacterized protein</fullName>
    </submittedName>
</protein>
<gene>
    <name evidence="1" type="ORF">METZ01_LOCUS16798</name>
</gene>
<accession>A0A381PBE8</accession>
<proteinExistence type="predicted"/>
<organism evidence="1">
    <name type="scientific">marine metagenome</name>
    <dbReference type="NCBI Taxonomy" id="408172"/>
    <lineage>
        <taxon>unclassified sequences</taxon>
        <taxon>metagenomes</taxon>
        <taxon>ecological metagenomes</taxon>
    </lineage>
</organism>